<comment type="pathway">
    <text evidence="2 13">tRNA modification; tRNA-queuosine biosynthesis.</text>
</comment>
<dbReference type="Gene3D" id="3.40.1780.10">
    <property type="entry name" value="QueA-like"/>
    <property type="match status" value="1"/>
</dbReference>
<evidence type="ECO:0000256" key="10">
    <source>
        <dbReference type="ARBA" id="ARBA00066503"/>
    </source>
</evidence>
<protein>
    <recommendedName>
        <fullName evidence="11 13">S-adenosylmethionine:tRNA ribosyltransferase-isomerase</fullName>
        <ecNumber evidence="10 13">2.4.99.17</ecNumber>
    </recommendedName>
    <alternativeName>
        <fullName evidence="12 13">Queuosine biosynthesis protein QueA</fullName>
    </alternativeName>
</protein>
<dbReference type="GO" id="GO:0008616">
    <property type="term" value="P:tRNA queuosine(34) biosynthetic process"/>
    <property type="evidence" value="ECO:0007669"/>
    <property type="project" value="UniProtKB-UniRule"/>
</dbReference>
<evidence type="ECO:0000256" key="5">
    <source>
        <dbReference type="ARBA" id="ARBA00022679"/>
    </source>
</evidence>
<evidence type="ECO:0000256" key="12">
    <source>
        <dbReference type="ARBA" id="ARBA00076160"/>
    </source>
</evidence>
<evidence type="ECO:0000256" key="2">
    <source>
        <dbReference type="ARBA" id="ARBA00004691"/>
    </source>
</evidence>
<accession>A0A8G2C1W6</accession>
<dbReference type="RefSeq" id="WP_092190709.1">
    <property type="nucleotide sequence ID" value="NZ_FOTO01000003.1"/>
</dbReference>
<evidence type="ECO:0000256" key="8">
    <source>
        <dbReference type="ARBA" id="ARBA00052751"/>
    </source>
</evidence>
<evidence type="ECO:0000256" key="13">
    <source>
        <dbReference type="HAMAP-Rule" id="MF_00113"/>
    </source>
</evidence>
<dbReference type="OrthoDB" id="9805933at2"/>
<comment type="function">
    <text evidence="13">Transfers and isomerizes the ribose moiety from AdoMet to the 7-aminomethyl group of 7-deazaguanine (preQ1-tRNA) to give epoxyqueuosine (oQ-tRNA).</text>
</comment>
<evidence type="ECO:0000256" key="3">
    <source>
        <dbReference type="ARBA" id="ARBA00011245"/>
    </source>
</evidence>
<proteinExistence type="inferred from homology"/>
<comment type="similarity">
    <text evidence="9 13">Belongs to the QueA family.</text>
</comment>
<keyword evidence="7 13" id="KW-0671">Queuosine biosynthesis</keyword>
<keyword evidence="6 13" id="KW-0949">S-adenosyl-L-methionine</keyword>
<dbReference type="InterPro" id="IPR042118">
    <property type="entry name" value="QueA_dom1"/>
</dbReference>
<evidence type="ECO:0000256" key="11">
    <source>
        <dbReference type="ARBA" id="ARBA00069325"/>
    </source>
</evidence>
<sequence length="361" mass="39845">MTAIPPEFNLQSYDFDLPEAQIAQDPTEKRGASRLLVLDRDSGEVRDAMFADIPDLLPPGALLVVNNTKVLPARLIGRKESGGKVEFLLLTPLALIEPGANADGTRTAEVEGLLKASKGPRQGDRLLFPGIELRVLEKGEFGRAKVSMRWAGDLAEHFLKQGHIPLPPYIHRKDKSEDRTRYQTVYSREDKLGSVAAPTAGLHFTPSIMDALAARDIRMAEVTLYVGYGTFSPVRAHDIREHVMHAEYAEVSEETARAIATAKSEGRPVVAVGTTTSRTLESMATALGEIGPYKGWTDIFIRPGYGFKVVDQLITNFHLPRSSLIIMVCTLAGRQQIIDAYNHAVRQGFRFFSYGDAMLIR</sequence>
<evidence type="ECO:0000256" key="1">
    <source>
        <dbReference type="ARBA" id="ARBA00004496"/>
    </source>
</evidence>
<name>A0A8G2C1W6_DESNO</name>
<evidence type="ECO:0000256" key="9">
    <source>
        <dbReference type="ARBA" id="ARBA00061210"/>
    </source>
</evidence>
<dbReference type="NCBIfam" id="NF001140">
    <property type="entry name" value="PRK00147.1"/>
    <property type="match status" value="1"/>
</dbReference>
<keyword evidence="15" id="KW-1185">Reference proteome</keyword>
<gene>
    <name evidence="13" type="primary">queA</name>
    <name evidence="14" type="ORF">SAMN05421830_103274</name>
</gene>
<dbReference type="PANTHER" id="PTHR30307:SF0">
    <property type="entry name" value="S-ADENOSYLMETHIONINE:TRNA RIBOSYLTRANSFERASE-ISOMERASE"/>
    <property type="match status" value="1"/>
</dbReference>
<dbReference type="Gene3D" id="2.40.10.240">
    <property type="entry name" value="QueA-like"/>
    <property type="match status" value="1"/>
</dbReference>
<dbReference type="UniPathway" id="UPA00392"/>
<evidence type="ECO:0000256" key="4">
    <source>
        <dbReference type="ARBA" id="ARBA00022490"/>
    </source>
</evidence>
<dbReference type="Pfam" id="PF02547">
    <property type="entry name" value="Queuosine_synth"/>
    <property type="match status" value="1"/>
</dbReference>
<dbReference type="Proteomes" id="UP000199581">
    <property type="component" value="Unassembled WGS sequence"/>
</dbReference>
<evidence type="ECO:0000256" key="6">
    <source>
        <dbReference type="ARBA" id="ARBA00022691"/>
    </source>
</evidence>
<evidence type="ECO:0000313" key="14">
    <source>
        <dbReference type="EMBL" id="SFL55949.1"/>
    </source>
</evidence>
<dbReference type="FunFam" id="3.40.1780.10:FF:000001">
    <property type="entry name" value="S-adenosylmethionine:tRNA ribosyltransferase-isomerase"/>
    <property type="match status" value="1"/>
</dbReference>
<dbReference type="PANTHER" id="PTHR30307">
    <property type="entry name" value="S-ADENOSYLMETHIONINE:TRNA RIBOSYLTRANSFERASE-ISOMERASE"/>
    <property type="match status" value="1"/>
</dbReference>
<dbReference type="HAMAP" id="MF_00113">
    <property type="entry name" value="QueA"/>
    <property type="match status" value="1"/>
</dbReference>
<keyword evidence="14" id="KW-0413">Isomerase</keyword>
<keyword evidence="4 13" id="KW-0963">Cytoplasm</keyword>
<organism evidence="14 15">
    <name type="scientific">Desulfomicrobium norvegicum (strain DSM 1741 / NCIMB 8310)</name>
    <name type="common">Desulfovibrio baculatus (strain Norway 4)</name>
    <name type="synonym">Desulfovibrio desulfuricans (strain Norway 4)</name>
    <dbReference type="NCBI Taxonomy" id="52561"/>
    <lineage>
        <taxon>Bacteria</taxon>
        <taxon>Pseudomonadati</taxon>
        <taxon>Thermodesulfobacteriota</taxon>
        <taxon>Desulfovibrionia</taxon>
        <taxon>Desulfovibrionales</taxon>
        <taxon>Desulfomicrobiaceae</taxon>
        <taxon>Desulfomicrobium</taxon>
    </lineage>
</organism>
<reference evidence="14 15" key="1">
    <citation type="submission" date="2016-10" db="EMBL/GenBank/DDBJ databases">
        <authorList>
            <person name="Varghese N."/>
            <person name="Submissions S."/>
        </authorList>
    </citation>
    <scope>NUCLEOTIDE SEQUENCE [LARGE SCALE GENOMIC DNA]</scope>
    <source>
        <strain evidence="14 15">DSM 1741</strain>
    </source>
</reference>
<dbReference type="InterPro" id="IPR042119">
    <property type="entry name" value="QueA_dom2"/>
</dbReference>
<evidence type="ECO:0000256" key="7">
    <source>
        <dbReference type="ARBA" id="ARBA00022785"/>
    </source>
</evidence>
<dbReference type="GO" id="GO:0005737">
    <property type="term" value="C:cytoplasm"/>
    <property type="evidence" value="ECO:0007669"/>
    <property type="project" value="UniProtKB-SubCell"/>
</dbReference>
<comment type="catalytic activity">
    <reaction evidence="8 13">
        <text>7-aminomethyl-7-carbaguanosine(34) in tRNA + S-adenosyl-L-methionine = epoxyqueuosine(34) in tRNA + adenine + L-methionine + 2 H(+)</text>
        <dbReference type="Rhea" id="RHEA:32155"/>
        <dbReference type="Rhea" id="RHEA-COMP:10342"/>
        <dbReference type="Rhea" id="RHEA-COMP:18582"/>
        <dbReference type="ChEBI" id="CHEBI:15378"/>
        <dbReference type="ChEBI" id="CHEBI:16708"/>
        <dbReference type="ChEBI" id="CHEBI:57844"/>
        <dbReference type="ChEBI" id="CHEBI:59789"/>
        <dbReference type="ChEBI" id="CHEBI:82833"/>
        <dbReference type="ChEBI" id="CHEBI:194443"/>
        <dbReference type="EC" id="2.4.99.17"/>
    </reaction>
</comment>
<comment type="caution">
    <text evidence="14">The sequence shown here is derived from an EMBL/GenBank/DDBJ whole genome shotgun (WGS) entry which is preliminary data.</text>
</comment>
<comment type="subunit">
    <text evidence="3 13">Monomer.</text>
</comment>
<dbReference type="InterPro" id="IPR003699">
    <property type="entry name" value="QueA"/>
</dbReference>
<keyword evidence="5 13" id="KW-0808">Transferase</keyword>
<dbReference type="NCBIfam" id="TIGR00113">
    <property type="entry name" value="queA"/>
    <property type="match status" value="1"/>
</dbReference>
<dbReference type="AlphaFoldDB" id="A0A8G2C1W6"/>
<dbReference type="GO" id="GO:0051075">
    <property type="term" value="F:S-adenosylmethionine:tRNA ribosyltransferase-isomerase activity"/>
    <property type="evidence" value="ECO:0007669"/>
    <property type="project" value="UniProtKB-EC"/>
</dbReference>
<dbReference type="InterPro" id="IPR036100">
    <property type="entry name" value="QueA_sf"/>
</dbReference>
<dbReference type="EC" id="2.4.99.17" evidence="10 13"/>
<evidence type="ECO:0000313" key="15">
    <source>
        <dbReference type="Proteomes" id="UP000199581"/>
    </source>
</evidence>
<comment type="subcellular location">
    <subcellularLocation>
        <location evidence="1 13">Cytoplasm</location>
    </subcellularLocation>
</comment>
<dbReference type="EMBL" id="FOTO01000003">
    <property type="protein sequence ID" value="SFL55949.1"/>
    <property type="molecule type" value="Genomic_DNA"/>
</dbReference>
<dbReference type="SUPFAM" id="SSF111337">
    <property type="entry name" value="QueA-like"/>
    <property type="match status" value="1"/>
</dbReference>